<evidence type="ECO:0000313" key="5">
    <source>
        <dbReference type="EMBL" id="MST96641.1"/>
    </source>
</evidence>
<feature type="domain" description="GFO/IDH/MocA-like oxidoreductase" evidence="4">
    <location>
        <begin position="141"/>
        <end position="262"/>
    </location>
</feature>
<dbReference type="Pfam" id="PF22725">
    <property type="entry name" value="GFO_IDH_MocA_C3"/>
    <property type="match status" value="1"/>
</dbReference>
<proteinExistence type="inferred from homology"/>
<dbReference type="SUPFAM" id="SSF51735">
    <property type="entry name" value="NAD(P)-binding Rossmann-fold domains"/>
    <property type="match status" value="1"/>
</dbReference>
<dbReference type="GO" id="GO:0000166">
    <property type="term" value="F:nucleotide binding"/>
    <property type="evidence" value="ECO:0007669"/>
    <property type="project" value="InterPro"/>
</dbReference>
<sequence length="345" mass="36734">MKQDYRGEAFMINWGIVGTGRIAATFIRALYAGQSGRPLVVAGRDPARTDRFAADNRVPESVVNPGAVFADPRIDAVYIATPHITHAELSIAALEAGKPVLCEKPMAIDPESLAAVLAAAKRCGSLFLEGYMYRWHPQTAKLLELLRRNVVGEINLIESAMGFAAKYNPADRLFNPALGGGAVWDIGGYPLSMAMLVAGAALGTDPAPPDCFTCGGVTAPGNIDLSSCAIAVWKDRIVAQLACSCGATLDPALRIHGSAGRIVVPNPWVCNRTEPENGLIRIERESGVEEIRVPADRTSFGYEADGFARLLASGAREAAAAPFTNAESLSLNRLLCRWRETVTAG</sequence>
<dbReference type="Gene3D" id="3.30.360.10">
    <property type="entry name" value="Dihydrodipicolinate Reductase, domain 2"/>
    <property type="match status" value="1"/>
</dbReference>
<dbReference type="Pfam" id="PF01408">
    <property type="entry name" value="GFO_IDH_MocA"/>
    <property type="match status" value="1"/>
</dbReference>
<evidence type="ECO:0000256" key="1">
    <source>
        <dbReference type="ARBA" id="ARBA00010928"/>
    </source>
</evidence>
<gene>
    <name evidence="5" type="ORF">FYJ85_06220</name>
</gene>
<dbReference type="AlphaFoldDB" id="A0A844G1V7"/>
<evidence type="ECO:0000259" key="4">
    <source>
        <dbReference type="Pfam" id="PF22725"/>
    </source>
</evidence>
<dbReference type="Proteomes" id="UP000435649">
    <property type="component" value="Unassembled WGS sequence"/>
</dbReference>
<organism evidence="5 6">
    <name type="scientific">Victivallis lenta</name>
    <dbReference type="NCBI Taxonomy" id="2606640"/>
    <lineage>
        <taxon>Bacteria</taxon>
        <taxon>Pseudomonadati</taxon>
        <taxon>Lentisphaerota</taxon>
        <taxon>Lentisphaeria</taxon>
        <taxon>Victivallales</taxon>
        <taxon>Victivallaceae</taxon>
        <taxon>Victivallis</taxon>
    </lineage>
</organism>
<evidence type="ECO:0000256" key="2">
    <source>
        <dbReference type="ARBA" id="ARBA00023002"/>
    </source>
</evidence>
<evidence type="ECO:0000313" key="6">
    <source>
        <dbReference type="Proteomes" id="UP000435649"/>
    </source>
</evidence>
<dbReference type="EMBL" id="VUNS01000004">
    <property type="protein sequence ID" value="MST96641.1"/>
    <property type="molecule type" value="Genomic_DNA"/>
</dbReference>
<dbReference type="InterPro" id="IPR050984">
    <property type="entry name" value="Gfo/Idh/MocA_domain"/>
</dbReference>
<dbReference type="Gene3D" id="3.40.50.720">
    <property type="entry name" value="NAD(P)-binding Rossmann-like Domain"/>
    <property type="match status" value="1"/>
</dbReference>
<keyword evidence="6" id="KW-1185">Reference proteome</keyword>
<dbReference type="SUPFAM" id="SSF55347">
    <property type="entry name" value="Glyceraldehyde-3-phosphate dehydrogenase-like, C-terminal domain"/>
    <property type="match status" value="1"/>
</dbReference>
<dbReference type="InterPro" id="IPR055170">
    <property type="entry name" value="GFO_IDH_MocA-like_dom"/>
</dbReference>
<dbReference type="PANTHER" id="PTHR22604:SF105">
    <property type="entry name" value="TRANS-1,2-DIHYDROBENZENE-1,2-DIOL DEHYDROGENASE"/>
    <property type="match status" value="1"/>
</dbReference>
<comment type="caution">
    <text evidence="5">The sequence shown here is derived from an EMBL/GenBank/DDBJ whole genome shotgun (WGS) entry which is preliminary data.</text>
</comment>
<dbReference type="PANTHER" id="PTHR22604">
    <property type="entry name" value="OXIDOREDUCTASES"/>
    <property type="match status" value="1"/>
</dbReference>
<dbReference type="InterPro" id="IPR036291">
    <property type="entry name" value="NAD(P)-bd_dom_sf"/>
</dbReference>
<evidence type="ECO:0000259" key="3">
    <source>
        <dbReference type="Pfam" id="PF01408"/>
    </source>
</evidence>
<name>A0A844G1V7_9BACT</name>
<reference evidence="5 6" key="1">
    <citation type="submission" date="2019-08" db="EMBL/GenBank/DDBJ databases">
        <title>In-depth cultivation of the pig gut microbiome towards novel bacterial diversity and tailored functional studies.</title>
        <authorList>
            <person name="Wylensek D."/>
            <person name="Hitch T.C.A."/>
            <person name="Clavel T."/>
        </authorList>
    </citation>
    <scope>NUCLEOTIDE SEQUENCE [LARGE SCALE GENOMIC DNA]</scope>
    <source>
        <strain evidence="5 6">BBE-744-WT-12</strain>
    </source>
</reference>
<dbReference type="InterPro" id="IPR000683">
    <property type="entry name" value="Gfo/Idh/MocA-like_OxRdtase_N"/>
</dbReference>
<accession>A0A844G1V7</accession>
<comment type="similarity">
    <text evidence="1">Belongs to the Gfo/Idh/MocA family.</text>
</comment>
<feature type="domain" description="Gfo/Idh/MocA-like oxidoreductase N-terminal" evidence="3">
    <location>
        <begin position="12"/>
        <end position="129"/>
    </location>
</feature>
<keyword evidence="2" id="KW-0560">Oxidoreductase</keyword>
<dbReference type="GO" id="GO:0016491">
    <property type="term" value="F:oxidoreductase activity"/>
    <property type="evidence" value="ECO:0007669"/>
    <property type="project" value="UniProtKB-KW"/>
</dbReference>
<protein>
    <submittedName>
        <fullName evidence="5">Gfo/Idh/MocA family oxidoreductase</fullName>
    </submittedName>
</protein>